<dbReference type="RefSeq" id="WP_353108299.1">
    <property type="nucleotide sequence ID" value="NZ_APND01000001.1"/>
</dbReference>
<feature type="binding site" evidence="10">
    <location>
        <position position="160"/>
    </location>
    <ligand>
        <name>substrate</name>
    </ligand>
</feature>
<dbReference type="InterPro" id="IPR029052">
    <property type="entry name" value="Metallo-depent_PP-like"/>
</dbReference>
<comment type="function">
    <text evidence="10">Hydrolyzes the pyrophosphate bond of UDP-2,3-diacylglucosamine to yield 2,3-diacylglucosamine 1-phosphate (lipid X) and UMP by catalyzing the attack of water at the alpha-P atom. Involved in the biosynthesis of lipid A, a phosphorylated glycolipid that anchors the lipopolysaccharide to the outer membrane of the cell.</text>
</comment>
<dbReference type="PANTHER" id="PTHR34990">
    <property type="entry name" value="UDP-2,3-DIACYLGLUCOSAMINE HYDROLASE-RELATED"/>
    <property type="match status" value="1"/>
</dbReference>
<keyword evidence="13" id="KW-1185">Reference proteome</keyword>
<protein>
    <recommendedName>
        <fullName evidence="10">UDP-2,3-diacylglucosamine hydrolase</fullName>
        <ecNumber evidence="10">3.6.1.54</ecNumber>
    </recommendedName>
    <alternativeName>
        <fullName evidence="10">UDP-2,3-diacylglucosamine diphosphatase</fullName>
    </alternativeName>
</protein>
<keyword evidence="7 10" id="KW-0443">Lipid metabolism</keyword>
<name>A0ABV2AVM3_9GAMM</name>
<dbReference type="HAMAP" id="MF_00575">
    <property type="entry name" value="LpxH"/>
    <property type="match status" value="1"/>
</dbReference>
<feature type="binding site" evidence="10">
    <location>
        <position position="122"/>
    </location>
    <ligand>
        <name>substrate</name>
    </ligand>
</feature>
<dbReference type="NCBIfam" id="NF003743">
    <property type="entry name" value="PRK05340.1"/>
    <property type="match status" value="1"/>
</dbReference>
<evidence type="ECO:0000256" key="10">
    <source>
        <dbReference type="HAMAP-Rule" id="MF_00575"/>
    </source>
</evidence>
<sequence length="240" mass="26928">MATHLLADVHLTGADDPNAARLNAYLDGPAREAEAVYVLGDLFDVWIGDDGSLPIHAEVIEHFAALARSGVPTYFMRGNRDFAVGEAFVSASHMQILDDPVVADLHGTPTLLSHGDVFCTGDTPHQKFRARYTDPRWRARMMKLPLWLRRRLARRARRKSQAGKQQKAAHIMDVNSDAVRETMRRLGVRRLIHGHTHRPADHVLEIDGGDARRIVLADWRPDQAEYLCVDAHGIRRAAID</sequence>
<keyword evidence="5 10" id="KW-0479">Metal-binding</keyword>
<reference evidence="12 13" key="1">
    <citation type="submission" date="2013-03" db="EMBL/GenBank/DDBJ databases">
        <title>Salinisphaera dokdonensis CL-ES53 Genome Sequencing.</title>
        <authorList>
            <person name="Li C."/>
            <person name="Lai Q."/>
            <person name="Shao Z."/>
        </authorList>
    </citation>
    <scope>NUCLEOTIDE SEQUENCE [LARGE SCALE GENOMIC DNA]</scope>
    <source>
        <strain evidence="12 13">CL-ES53</strain>
    </source>
</reference>
<keyword evidence="6 10" id="KW-0378">Hydrolase</keyword>
<feature type="domain" description="Calcineurin-like phosphoesterase" evidence="11">
    <location>
        <begin position="5"/>
        <end position="199"/>
    </location>
</feature>
<accession>A0ABV2AVM3</accession>
<dbReference type="Gene3D" id="3.60.21.10">
    <property type="match status" value="1"/>
</dbReference>
<dbReference type="GO" id="GO:0016787">
    <property type="term" value="F:hydrolase activity"/>
    <property type="evidence" value="ECO:0007669"/>
    <property type="project" value="UniProtKB-KW"/>
</dbReference>
<dbReference type="EC" id="3.6.1.54" evidence="10"/>
<feature type="binding site" evidence="10">
    <location>
        <position position="167"/>
    </location>
    <ligand>
        <name>substrate</name>
    </ligand>
</feature>
<comment type="caution">
    <text evidence="12">The sequence shown here is derived from an EMBL/GenBank/DDBJ whole genome shotgun (WGS) entry which is preliminary data.</text>
</comment>
<dbReference type="NCBIfam" id="TIGR01854">
    <property type="entry name" value="lipid_A_lpxH"/>
    <property type="match status" value="1"/>
</dbReference>
<dbReference type="EMBL" id="APND01000001">
    <property type="protein sequence ID" value="MES1927661.1"/>
    <property type="molecule type" value="Genomic_DNA"/>
</dbReference>
<feature type="binding site" evidence="10">
    <location>
        <begin position="79"/>
        <end position="80"/>
    </location>
    <ligand>
        <name>substrate</name>
    </ligand>
</feature>
<evidence type="ECO:0000256" key="6">
    <source>
        <dbReference type="ARBA" id="ARBA00022801"/>
    </source>
</evidence>
<dbReference type="PANTHER" id="PTHR34990:SF1">
    <property type="entry name" value="UDP-2,3-DIACYLGLUCOSAMINE HYDROLASE"/>
    <property type="match status" value="1"/>
</dbReference>
<evidence type="ECO:0000256" key="1">
    <source>
        <dbReference type="ARBA" id="ARBA00022475"/>
    </source>
</evidence>
<evidence type="ECO:0000259" key="11">
    <source>
        <dbReference type="Pfam" id="PF00149"/>
    </source>
</evidence>
<evidence type="ECO:0000256" key="9">
    <source>
        <dbReference type="ARBA" id="ARBA00023211"/>
    </source>
</evidence>
<feature type="binding site" evidence="10">
    <location>
        <position position="8"/>
    </location>
    <ligand>
        <name>Mn(2+)</name>
        <dbReference type="ChEBI" id="CHEBI:29035"/>
        <label>1</label>
    </ligand>
</feature>
<evidence type="ECO:0000313" key="12">
    <source>
        <dbReference type="EMBL" id="MES1927661.1"/>
    </source>
</evidence>
<comment type="similarity">
    <text evidence="10">Belongs to the LpxH family.</text>
</comment>
<organism evidence="12 13">
    <name type="scientific">Salinisphaera dokdonensis CL-ES53</name>
    <dbReference type="NCBI Taxonomy" id="1304272"/>
    <lineage>
        <taxon>Bacteria</taxon>
        <taxon>Pseudomonadati</taxon>
        <taxon>Pseudomonadota</taxon>
        <taxon>Gammaproteobacteria</taxon>
        <taxon>Salinisphaerales</taxon>
        <taxon>Salinisphaeraceae</taxon>
        <taxon>Salinisphaera</taxon>
    </lineage>
</organism>
<feature type="binding site" evidence="10">
    <location>
        <position position="114"/>
    </location>
    <ligand>
        <name>Mn(2+)</name>
        <dbReference type="ChEBI" id="CHEBI:29035"/>
        <label>2</label>
    </ligand>
</feature>
<evidence type="ECO:0000256" key="8">
    <source>
        <dbReference type="ARBA" id="ARBA00023136"/>
    </source>
</evidence>
<proteinExistence type="inferred from homology"/>
<dbReference type="CDD" id="cd07398">
    <property type="entry name" value="MPP_YbbF-LpxH"/>
    <property type="match status" value="1"/>
</dbReference>
<evidence type="ECO:0000256" key="7">
    <source>
        <dbReference type="ARBA" id="ARBA00023098"/>
    </source>
</evidence>
<comment type="cofactor">
    <cofactor evidence="10">
        <name>Mn(2+)</name>
        <dbReference type="ChEBI" id="CHEBI:29035"/>
    </cofactor>
    <text evidence="10">Binds 2 Mn(2+) ions per subunit in a binuclear metal center.</text>
</comment>
<comment type="pathway">
    <text evidence="10">Glycolipid biosynthesis; lipid IV(A) biosynthesis; lipid IV(A) from (3R)-3-hydroxytetradecanoyl-[acyl-carrier-protein] and UDP-N-acetyl-alpha-D-glucosamine: step 4/6.</text>
</comment>
<feature type="binding site" evidence="10">
    <location>
        <position position="10"/>
    </location>
    <ligand>
        <name>Mn(2+)</name>
        <dbReference type="ChEBI" id="CHEBI:29035"/>
        <label>1</label>
    </ligand>
</feature>
<dbReference type="InterPro" id="IPR043461">
    <property type="entry name" value="LpxH-like"/>
</dbReference>
<dbReference type="SUPFAM" id="SSF56300">
    <property type="entry name" value="Metallo-dependent phosphatases"/>
    <property type="match status" value="1"/>
</dbReference>
<keyword evidence="1 10" id="KW-1003">Cell membrane</keyword>
<comment type="catalytic activity">
    <reaction evidence="10">
        <text>UDP-2-N,3-O-bis[(3R)-3-hydroxytetradecanoyl]-alpha-D-glucosamine + H2O = 2-N,3-O-bis[(3R)-3-hydroxytetradecanoyl]-alpha-D-glucosaminyl 1-phosphate + UMP + 2 H(+)</text>
        <dbReference type="Rhea" id="RHEA:25213"/>
        <dbReference type="ChEBI" id="CHEBI:15377"/>
        <dbReference type="ChEBI" id="CHEBI:15378"/>
        <dbReference type="ChEBI" id="CHEBI:57865"/>
        <dbReference type="ChEBI" id="CHEBI:57957"/>
        <dbReference type="ChEBI" id="CHEBI:78847"/>
        <dbReference type="EC" id="3.6.1.54"/>
    </reaction>
</comment>
<dbReference type="Proteomes" id="UP001460888">
    <property type="component" value="Unassembled WGS sequence"/>
</dbReference>
<evidence type="ECO:0000256" key="5">
    <source>
        <dbReference type="ARBA" id="ARBA00022723"/>
    </source>
</evidence>
<dbReference type="InterPro" id="IPR010138">
    <property type="entry name" value="UDP-diacylglucosamine_Hdrlase"/>
</dbReference>
<evidence type="ECO:0000256" key="4">
    <source>
        <dbReference type="ARBA" id="ARBA00022556"/>
    </source>
</evidence>
<keyword evidence="4 10" id="KW-0441">Lipid A biosynthesis</keyword>
<keyword evidence="2 10" id="KW-0444">Lipid biosynthesis</keyword>
<evidence type="ECO:0000313" key="13">
    <source>
        <dbReference type="Proteomes" id="UP001460888"/>
    </source>
</evidence>
<feature type="binding site" evidence="10">
    <location>
        <position position="195"/>
    </location>
    <ligand>
        <name>Mn(2+)</name>
        <dbReference type="ChEBI" id="CHEBI:29035"/>
        <label>2</label>
    </ligand>
</feature>
<dbReference type="InterPro" id="IPR004843">
    <property type="entry name" value="Calcineurin-like_PHP"/>
</dbReference>
<feature type="binding site" evidence="10">
    <location>
        <position position="195"/>
    </location>
    <ligand>
        <name>substrate</name>
    </ligand>
</feature>
<dbReference type="Pfam" id="PF00149">
    <property type="entry name" value="Metallophos"/>
    <property type="match status" value="1"/>
</dbReference>
<gene>
    <name evidence="10" type="primary">lpxH</name>
    <name evidence="12" type="ORF">SADO_00355</name>
</gene>
<feature type="binding site" evidence="10">
    <location>
        <position position="41"/>
    </location>
    <ligand>
        <name>Mn(2+)</name>
        <dbReference type="ChEBI" id="CHEBI:29035"/>
        <label>1</label>
    </ligand>
</feature>
<feature type="binding site" evidence="10">
    <location>
        <position position="197"/>
    </location>
    <ligand>
        <name>Mn(2+)</name>
        <dbReference type="ChEBI" id="CHEBI:29035"/>
        <label>1</label>
    </ligand>
</feature>
<feature type="binding site" evidence="10">
    <location>
        <position position="41"/>
    </location>
    <ligand>
        <name>Mn(2+)</name>
        <dbReference type="ChEBI" id="CHEBI:29035"/>
        <label>2</label>
    </ligand>
</feature>
<keyword evidence="8 10" id="KW-0472">Membrane</keyword>
<feature type="binding site" evidence="10">
    <location>
        <position position="79"/>
    </location>
    <ligand>
        <name>Mn(2+)</name>
        <dbReference type="ChEBI" id="CHEBI:29035"/>
        <label>2</label>
    </ligand>
</feature>
<comment type="subcellular location">
    <subcellularLocation>
        <location evidence="10">Cell inner membrane</location>
        <topology evidence="10">Peripheral membrane protein</topology>
        <orientation evidence="10">Cytoplasmic side</orientation>
    </subcellularLocation>
</comment>
<keyword evidence="3 10" id="KW-0997">Cell inner membrane</keyword>
<evidence type="ECO:0000256" key="3">
    <source>
        <dbReference type="ARBA" id="ARBA00022519"/>
    </source>
</evidence>
<feature type="binding site" evidence="10">
    <location>
        <position position="164"/>
    </location>
    <ligand>
        <name>substrate</name>
    </ligand>
</feature>
<evidence type="ECO:0000256" key="2">
    <source>
        <dbReference type="ARBA" id="ARBA00022516"/>
    </source>
</evidence>
<keyword evidence="9 10" id="KW-0464">Manganese</keyword>